<dbReference type="Proteomes" id="UP001595548">
    <property type="component" value="Unassembled WGS sequence"/>
</dbReference>
<comment type="catalytic activity">
    <reaction evidence="13 14">
        <text>protoporphyrinogen IX + 3 A = protoporphyrin IX + 3 AH2</text>
        <dbReference type="Rhea" id="RHEA:62000"/>
        <dbReference type="ChEBI" id="CHEBI:13193"/>
        <dbReference type="ChEBI" id="CHEBI:17499"/>
        <dbReference type="ChEBI" id="CHEBI:57306"/>
        <dbReference type="ChEBI" id="CHEBI:57307"/>
    </reaction>
</comment>
<evidence type="ECO:0000256" key="13">
    <source>
        <dbReference type="ARBA" id="ARBA00048390"/>
    </source>
</evidence>
<dbReference type="InterPro" id="IPR005265">
    <property type="entry name" value="HemJ-like"/>
</dbReference>
<feature type="transmembrane region" description="Helical" evidence="15">
    <location>
        <begin position="52"/>
        <end position="73"/>
    </location>
</feature>
<dbReference type="PIRSF" id="PIRSF004638">
    <property type="entry name" value="UCP004638"/>
    <property type="match status" value="1"/>
</dbReference>
<proteinExistence type="inferred from homology"/>
<keyword evidence="17" id="KW-1185">Reference proteome</keyword>
<feature type="transmembrane region" description="Helical" evidence="15">
    <location>
        <begin position="116"/>
        <end position="137"/>
    </location>
</feature>
<evidence type="ECO:0000256" key="2">
    <source>
        <dbReference type="ARBA" id="ARBA00005073"/>
    </source>
</evidence>
<sequence>MPWLLMFHIAALLCWCGTLLYLPGLLLGRAGGANTVTQPAHSANYLALPRLVYTRIATPAALTAIIAGTLVFYRYGIWDVWLMVKLMLVTLLVVLHLLTGLLIAKTERGKVQRVKAYAYLIALLLGATMTAITWLVLAKPLLEL</sequence>
<dbReference type="EC" id="1.3.99.-" evidence="14"/>
<evidence type="ECO:0000256" key="9">
    <source>
        <dbReference type="ARBA" id="ARBA00022989"/>
    </source>
</evidence>
<keyword evidence="9 15" id="KW-1133">Transmembrane helix</keyword>
<evidence type="ECO:0000256" key="6">
    <source>
        <dbReference type="ARBA" id="ARBA00022617"/>
    </source>
</evidence>
<evidence type="ECO:0000256" key="10">
    <source>
        <dbReference type="ARBA" id="ARBA00023002"/>
    </source>
</evidence>
<keyword evidence="10" id="KW-0560">Oxidoreductase</keyword>
<organism evidence="16 17">
    <name type="scientific">Gilvimarinus japonicus</name>
    <dbReference type="NCBI Taxonomy" id="1796469"/>
    <lineage>
        <taxon>Bacteria</taxon>
        <taxon>Pseudomonadati</taxon>
        <taxon>Pseudomonadota</taxon>
        <taxon>Gammaproteobacteria</taxon>
        <taxon>Cellvibrionales</taxon>
        <taxon>Cellvibrionaceae</taxon>
        <taxon>Gilvimarinus</taxon>
    </lineage>
</organism>
<evidence type="ECO:0000256" key="1">
    <source>
        <dbReference type="ARBA" id="ARBA00004651"/>
    </source>
</evidence>
<keyword evidence="5 14" id="KW-1003">Cell membrane</keyword>
<evidence type="ECO:0000256" key="12">
    <source>
        <dbReference type="ARBA" id="ARBA00023136"/>
    </source>
</evidence>
<keyword evidence="8 14" id="KW-0479">Metal-binding</keyword>
<evidence type="ECO:0000313" key="17">
    <source>
        <dbReference type="Proteomes" id="UP001595548"/>
    </source>
</evidence>
<comment type="function">
    <text evidence="14">Catalyzes the oxidation of protoporphyrinogen IX to protoporphyrin IX.</text>
</comment>
<keyword evidence="11 14" id="KW-0408">Iron</keyword>
<evidence type="ECO:0000256" key="14">
    <source>
        <dbReference type="PIRNR" id="PIRNR004638"/>
    </source>
</evidence>
<comment type="pathway">
    <text evidence="2 14">Porphyrin-containing compound metabolism; protoporphyrin-IX biosynthesis; protoporphyrin-IX from protoporphyrinogen-IX: step 1/1.</text>
</comment>
<protein>
    <recommendedName>
        <fullName evidence="4 14">Protoporphyrinogen IX oxidase</fullName>
        <ecNumber evidence="14">1.3.99.-</ecNumber>
    </recommendedName>
</protein>
<feature type="transmembrane region" description="Helical" evidence="15">
    <location>
        <begin position="80"/>
        <end position="104"/>
    </location>
</feature>
<evidence type="ECO:0000256" key="4">
    <source>
        <dbReference type="ARBA" id="ARBA00017504"/>
    </source>
</evidence>
<keyword evidence="12 14" id="KW-0472">Membrane</keyword>
<dbReference type="Pfam" id="PF03653">
    <property type="entry name" value="UPF0093"/>
    <property type="match status" value="1"/>
</dbReference>
<evidence type="ECO:0000256" key="11">
    <source>
        <dbReference type="ARBA" id="ARBA00023004"/>
    </source>
</evidence>
<keyword evidence="7 15" id="KW-0812">Transmembrane</keyword>
<reference evidence="17" key="1">
    <citation type="journal article" date="2019" name="Int. J. Syst. Evol. Microbiol.">
        <title>The Global Catalogue of Microorganisms (GCM) 10K type strain sequencing project: providing services to taxonomists for standard genome sequencing and annotation.</title>
        <authorList>
            <consortium name="The Broad Institute Genomics Platform"/>
            <consortium name="The Broad Institute Genome Sequencing Center for Infectious Disease"/>
            <person name="Wu L."/>
            <person name="Ma J."/>
        </authorList>
    </citation>
    <scope>NUCLEOTIDE SEQUENCE [LARGE SCALE GENOMIC DNA]</scope>
    <source>
        <strain evidence="17">KCTC 52141</strain>
    </source>
</reference>
<dbReference type="EMBL" id="JBHRTL010000006">
    <property type="protein sequence ID" value="MFC3154656.1"/>
    <property type="molecule type" value="Genomic_DNA"/>
</dbReference>
<evidence type="ECO:0000256" key="8">
    <source>
        <dbReference type="ARBA" id="ARBA00022723"/>
    </source>
</evidence>
<comment type="caution">
    <text evidence="16">The sequence shown here is derived from an EMBL/GenBank/DDBJ whole genome shotgun (WGS) entry which is preliminary data.</text>
</comment>
<evidence type="ECO:0000256" key="7">
    <source>
        <dbReference type="ARBA" id="ARBA00022692"/>
    </source>
</evidence>
<comment type="similarity">
    <text evidence="3 14">Belongs to the HemJ family.</text>
</comment>
<evidence type="ECO:0000256" key="5">
    <source>
        <dbReference type="ARBA" id="ARBA00022475"/>
    </source>
</evidence>
<keyword evidence="6 14" id="KW-0349">Heme</keyword>
<evidence type="ECO:0000256" key="15">
    <source>
        <dbReference type="SAM" id="Phobius"/>
    </source>
</evidence>
<dbReference type="PANTHER" id="PTHR40255:SF1">
    <property type="entry name" value="PROTOPORPHYRINOGEN IX OXIDASE"/>
    <property type="match status" value="1"/>
</dbReference>
<evidence type="ECO:0000256" key="3">
    <source>
        <dbReference type="ARBA" id="ARBA00006501"/>
    </source>
</evidence>
<accession>A0ABV7HQ10</accession>
<dbReference type="RefSeq" id="WP_382415035.1">
    <property type="nucleotide sequence ID" value="NZ_AP031500.1"/>
</dbReference>
<dbReference type="PANTHER" id="PTHR40255">
    <property type="entry name" value="UPF0093 MEMBRANE PROTEIN SLR1790"/>
    <property type="match status" value="1"/>
</dbReference>
<comment type="subcellular location">
    <subcellularLocation>
        <location evidence="1">Cell membrane</location>
        <topology evidence="1">Multi-pass membrane protein</topology>
    </subcellularLocation>
</comment>
<evidence type="ECO:0000313" key="16">
    <source>
        <dbReference type="EMBL" id="MFC3154656.1"/>
    </source>
</evidence>
<comment type="cofactor">
    <cofactor evidence="14">
        <name>heme b</name>
        <dbReference type="ChEBI" id="CHEBI:60344"/>
    </cofactor>
    <text evidence="14">Binds 1 heme b (iron(II)-protoporphyrin IX) group per subunit.</text>
</comment>
<gene>
    <name evidence="16" type="ORF">ACFOEB_05520</name>
</gene>
<name>A0ABV7HQ10_9GAMM</name>